<accession>A0A430L4S7</accession>
<reference evidence="1 2" key="1">
    <citation type="submission" date="2017-06" db="EMBL/GenBank/DDBJ databases">
        <title>Comparative genomic analysis of Ambrosia Fusariam Clade fungi.</title>
        <authorList>
            <person name="Stajich J.E."/>
            <person name="Carrillo J."/>
            <person name="Kijimoto T."/>
            <person name="Eskalen A."/>
            <person name="O'Donnell K."/>
            <person name="Kasson M."/>
        </authorList>
    </citation>
    <scope>NUCLEOTIDE SEQUENCE [LARGE SCALE GENOMIC DNA]</scope>
    <source>
        <strain evidence="1 2">UCR1854</strain>
    </source>
</reference>
<sequence>MPLRKAHYGRGIPRLPRGARYPGLAMQALKLDLTPYYHHGNLELDRLANFEPPVNHVRSHNYYRNHHIHDREQHFRVHHFYQYRDHHQHQRPAV</sequence>
<dbReference type="AlphaFoldDB" id="A0A430L4S7"/>
<dbReference type="Proteomes" id="UP000287124">
    <property type="component" value="Unassembled WGS sequence"/>
</dbReference>
<comment type="caution">
    <text evidence="1">The sequence shown here is derived from an EMBL/GenBank/DDBJ whole genome shotgun (WGS) entry which is preliminary data.</text>
</comment>
<keyword evidence="2" id="KW-1185">Reference proteome</keyword>
<evidence type="ECO:0000313" key="2">
    <source>
        <dbReference type="Proteomes" id="UP000287124"/>
    </source>
</evidence>
<protein>
    <submittedName>
        <fullName evidence="1">Uncharacterized protein</fullName>
    </submittedName>
</protein>
<dbReference type="EMBL" id="MIKF01000435">
    <property type="protein sequence ID" value="RTE70665.1"/>
    <property type="molecule type" value="Genomic_DNA"/>
</dbReference>
<evidence type="ECO:0000313" key="1">
    <source>
        <dbReference type="EMBL" id="RTE70665.1"/>
    </source>
</evidence>
<organism evidence="1 2">
    <name type="scientific">Fusarium euwallaceae</name>
    <dbReference type="NCBI Taxonomy" id="1147111"/>
    <lineage>
        <taxon>Eukaryota</taxon>
        <taxon>Fungi</taxon>
        <taxon>Dikarya</taxon>
        <taxon>Ascomycota</taxon>
        <taxon>Pezizomycotina</taxon>
        <taxon>Sordariomycetes</taxon>
        <taxon>Hypocreomycetidae</taxon>
        <taxon>Hypocreales</taxon>
        <taxon>Nectriaceae</taxon>
        <taxon>Fusarium</taxon>
        <taxon>Fusarium solani species complex</taxon>
    </lineage>
</organism>
<gene>
    <name evidence="1" type="ORF">BHE90_014934</name>
</gene>
<name>A0A430L4S7_9HYPO</name>
<proteinExistence type="predicted"/>